<accession>A0ABV5HDR6</accession>
<name>A0ABV5HDR6_9FLAO</name>
<dbReference type="Proteomes" id="UP001589562">
    <property type="component" value="Unassembled WGS sequence"/>
</dbReference>
<evidence type="ECO:0000313" key="2">
    <source>
        <dbReference type="Proteomes" id="UP001589562"/>
    </source>
</evidence>
<dbReference type="EMBL" id="JBHMFE010000020">
    <property type="protein sequence ID" value="MFB9110044.1"/>
    <property type="molecule type" value="Genomic_DNA"/>
</dbReference>
<reference evidence="1 2" key="1">
    <citation type="submission" date="2024-09" db="EMBL/GenBank/DDBJ databases">
        <authorList>
            <person name="Sun Q."/>
            <person name="Mori K."/>
        </authorList>
    </citation>
    <scope>NUCLEOTIDE SEQUENCE [LARGE SCALE GENOMIC DNA]</scope>
    <source>
        <strain evidence="1 2">CECT 8365</strain>
    </source>
</reference>
<protein>
    <submittedName>
        <fullName evidence="1">Uncharacterized protein</fullName>
    </submittedName>
</protein>
<comment type="caution">
    <text evidence="1">The sequence shown here is derived from an EMBL/GenBank/DDBJ whole genome shotgun (WGS) entry which is preliminary data.</text>
</comment>
<gene>
    <name evidence="1" type="ORF">ACFFVK_15775</name>
</gene>
<keyword evidence="2" id="KW-1185">Reference proteome</keyword>
<organism evidence="1 2">
    <name type="scientific">Flavobacterium gyeonganense</name>
    <dbReference type="NCBI Taxonomy" id="1310418"/>
    <lineage>
        <taxon>Bacteria</taxon>
        <taxon>Pseudomonadati</taxon>
        <taxon>Bacteroidota</taxon>
        <taxon>Flavobacteriia</taxon>
        <taxon>Flavobacteriales</taxon>
        <taxon>Flavobacteriaceae</taxon>
        <taxon>Flavobacterium</taxon>
    </lineage>
</organism>
<dbReference type="RefSeq" id="WP_278009860.1">
    <property type="nucleotide sequence ID" value="NZ_CP121112.1"/>
</dbReference>
<proteinExistence type="predicted"/>
<evidence type="ECO:0000313" key="1">
    <source>
        <dbReference type="EMBL" id="MFB9110044.1"/>
    </source>
</evidence>
<sequence>MAWDIGGAMEAFVRAMTVELASGYRWWDYPYKISLPSFLLAYITFPKSSVYPACICF</sequence>